<dbReference type="InterPro" id="IPR037185">
    <property type="entry name" value="EmrE-like"/>
</dbReference>
<dbReference type="GO" id="GO:0030659">
    <property type="term" value="C:cytoplasmic vesicle membrane"/>
    <property type="evidence" value="ECO:0007669"/>
    <property type="project" value="UniProtKB-SubCell"/>
</dbReference>
<dbReference type="AlphaFoldDB" id="A0A9W8A166"/>
<keyword evidence="2 9" id="KW-0813">Transport</keyword>
<keyword evidence="5 9" id="KW-1133">Transmembrane helix</keyword>
<keyword evidence="8 9" id="KW-0968">Cytoplasmic vesicle</keyword>
<dbReference type="GO" id="GO:0000139">
    <property type="term" value="C:Golgi membrane"/>
    <property type="evidence" value="ECO:0007669"/>
    <property type="project" value="UniProtKB-SubCell"/>
</dbReference>
<evidence type="ECO:0000256" key="2">
    <source>
        <dbReference type="ARBA" id="ARBA00022448"/>
    </source>
</evidence>
<feature type="transmembrane region" description="Helical" evidence="9">
    <location>
        <begin position="20"/>
        <end position="41"/>
    </location>
</feature>
<feature type="transmembrane region" description="Helical" evidence="9">
    <location>
        <begin position="207"/>
        <end position="229"/>
    </location>
</feature>
<dbReference type="PANTHER" id="PTHR11132">
    <property type="entry name" value="SOLUTE CARRIER FAMILY 35"/>
    <property type="match status" value="1"/>
</dbReference>
<gene>
    <name evidence="11" type="primary">VRG4</name>
    <name evidence="11" type="ORF">H4219_001048</name>
</gene>
<evidence type="ECO:0000313" key="11">
    <source>
        <dbReference type="EMBL" id="KAJ1920812.1"/>
    </source>
</evidence>
<keyword evidence="9" id="KW-0256">Endoplasmic reticulum</keyword>
<dbReference type="EMBL" id="JANBPU010000009">
    <property type="protein sequence ID" value="KAJ1920812.1"/>
    <property type="molecule type" value="Genomic_DNA"/>
</dbReference>
<dbReference type="GO" id="GO:0055085">
    <property type="term" value="P:transmembrane transport"/>
    <property type="evidence" value="ECO:0007669"/>
    <property type="project" value="InterPro"/>
</dbReference>
<comment type="subunit">
    <text evidence="9">Homooligomer.</text>
</comment>
<evidence type="ECO:0000256" key="5">
    <source>
        <dbReference type="ARBA" id="ARBA00022989"/>
    </source>
</evidence>
<comment type="similarity">
    <text evidence="9">Belongs to the TPT transporter family. SLC35D subfamily.</text>
</comment>
<evidence type="ECO:0000313" key="12">
    <source>
        <dbReference type="Proteomes" id="UP001150538"/>
    </source>
</evidence>
<evidence type="ECO:0000256" key="4">
    <source>
        <dbReference type="ARBA" id="ARBA00022692"/>
    </source>
</evidence>
<sequence length="322" mass="35801">MMTLVNKYVLSGFHFNMVFLVLAVQALGTIVLLVASGNFVSFIKYRKLNKGDVMIWLPVACSQAAMLYTGGKALQYLNIPLFTVFKNLTIIAIAYGEYYVFQAQVTPLMLTSFSLMVLSSLVGAWSDITFNMAGYIWMSLNCFASAVFVIHMRRTIKRVNFSDIETVYFNNLLTLPMYLVLSLGVDDWSKFISHYTEEANVPELKSYIWLNALSGFSAFAISYCSAWCIRKTSSTTYSMAGALNKLPIAMFSMMWLPDKVSLGGIMAVLLGFSAGLVYTHAKNVQKREQPKGQQVLPTSIPMDSMKSDSDGSSAAAQQDSRK</sequence>
<dbReference type="NCBIfam" id="TIGR00803">
    <property type="entry name" value="nst"/>
    <property type="match status" value="1"/>
</dbReference>
<dbReference type="OrthoDB" id="417037at2759"/>
<dbReference type="Proteomes" id="UP001150538">
    <property type="component" value="Unassembled WGS sequence"/>
</dbReference>
<feature type="transmembrane region" description="Helical" evidence="9">
    <location>
        <begin position="132"/>
        <end position="152"/>
    </location>
</feature>
<evidence type="ECO:0000256" key="6">
    <source>
        <dbReference type="ARBA" id="ARBA00023034"/>
    </source>
</evidence>
<keyword evidence="4 9" id="KW-0812">Transmembrane</keyword>
<accession>A0A9W8A166</accession>
<feature type="transmembrane region" description="Helical" evidence="9">
    <location>
        <begin position="77"/>
        <end position="96"/>
    </location>
</feature>
<comment type="caution">
    <text evidence="11">The sequence shown here is derived from an EMBL/GenBank/DDBJ whole genome shotgun (WGS) entry which is preliminary data.</text>
</comment>
<organism evidence="11 12">
    <name type="scientific">Mycoemilia scoparia</name>
    <dbReference type="NCBI Taxonomy" id="417184"/>
    <lineage>
        <taxon>Eukaryota</taxon>
        <taxon>Fungi</taxon>
        <taxon>Fungi incertae sedis</taxon>
        <taxon>Zoopagomycota</taxon>
        <taxon>Kickxellomycotina</taxon>
        <taxon>Kickxellomycetes</taxon>
        <taxon>Kickxellales</taxon>
        <taxon>Kickxellaceae</taxon>
        <taxon>Mycoemilia</taxon>
    </lineage>
</organism>
<dbReference type="GO" id="GO:0005789">
    <property type="term" value="C:endoplasmic reticulum membrane"/>
    <property type="evidence" value="ECO:0007669"/>
    <property type="project" value="UniProtKB-SubCell"/>
</dbReference>
<dbReference type="InterPro" id="IPR050186">
    <property type="entry name" value="TPT_transporter"/>
</dbReference>
<feature type="transmembrane region" description="Helical" evidence="9">
    <location>
        <begin position="262"/>
        <end position="281"/>
    </location>
</feature>
<keyword evidence="3 9" id="KW-0762">Sugar transport</keyword>
<dbReference type="Pfam" id="PF08449">
    <property type="entry name" value="UAA"/>
    <property type="match status" value="1"/>
</dbReference>
<feature type="compositionally biased region" description="Low complexity" evidence="10">
    <location>
        <begin position="310"/>
        <end position="322"/>
    </location>
</feature>
<proteinExistence type="inferred from homology"/>
<reference evidence="11" key="1">
    <citation type="submission" date="2022-07" db="EMBL/GenBank/DDBJ databases">
        <title>Phylogenomic reconstructions and comparative analyses of Kickxellomycotina fungi.</title>
        <authorList>
            <person name="Reynolds N.K."/>
            <person name="Stajich J.E."/>
            <person name="Barry K."/>
            <person name="Grigoriev I.V."/>
            <person name="Crous P."/>
            <person name="Smith M.E."/>
        </authorList>
    </citation>
    <scope>NUCLEOTIDE SEQUENCE</scope>
    <source>
        <strain evidence="11">NBRC 100468</strain>
    </source>
</reference>
<keyword evidence="12" id="KW-1185">Reference proteome</keyword>
<comment type="function">
    <text evidence="9">Involved in the import of GDP-mannose from the cytoplasm into the Golgi lumen.</text>
</comment>
<keyword evidence="6 9" id="KW-0333">Golgi apparatus</keyword>
<evidence type="ECO:0000256" key="8">
    <source>
        <dbReference type="ARBA" id="ARBA00023329"/>
    </source>
</evidence>
<evidence type="ECO:0000256" key="7">
    <source>
        <dbReference type="ARBA" id="ARBA00023136"/>
    </source>
</evidence>
<protein>
    <recommendedName>
        <fullName evidence="9">GDP-mannose transporter</fullName>
        <shortName evidence="9">GMT</shortName>
    </recommendedName>
</protein>
<dbReference type="InterPro" id="IPR013657">
    <property type="entry name" value="SCL35B1-4/HUT1"/>
</dbReference>
<evidence type="ECO:0000256" key="3">
    <source>
        <dbReference type="ARBA" id="ARBA00022597"/>
    </source>
</evidence>
<evidence type="ECO:0000256" key="1">
    <source>
        <dbReference type="ARBA" id="ARBA00004439"/>
    </source>
</evidence>
<dbReference type="SUPFAM" id="SSF103481">
    <property type="entry name" value="Multidrug resistance efflux transporter EmrE"/>
    <property type="match status" value="1"/>
</dbReference>
<keyword evidence="7 9" id="KW-0472">Membrane</keyword>
<evidence type="ECO:0000256" key="9">
    <source>
        <dbReference type="RuleBase" id="RU367097"/>
    </source>
</evidence>
<feature type="region of interest" description="Disordered" evidence="10">
    <location>
        <begin position="287"/>
        <end position="322"/>
    </location>
</feature>
<evidence type="ECO:0000256" key="10">
    <source>
        <dbReference type="SAM" id="MobiDB-lite"/>
    </source>
</evidence>
<name>A0A9W8A166_9FUNG</name>
<comment type="subcellular location">
    <subcellularLocation>
        <location evidence="1 9">Cytoplasmic vesicle membrane</location>
        <topology evidence="1 9">Multi-pass membrane protein</topology>
    </subcellularLocation>
    <subcellularLocation>
        <location evidence="9">Golgi apparatus membrane</location>
        <topology evidence="9">Multi-pass membrane protein</topology>
    </subcellularLocation>
    <subcellularLocation>
        <location evidence="9">Endoplasmic reticulum membrane</location>
        <topology evidence="9">Multi-pass membrane protein</topology>
    </subcellularLocation>
</comment>